<feature type="binding site" evidence="6">
    <location>
        <position position="153"/>
    </location>
    <ligand>
        <name>Zn(2+)</name>
        <dbReference type="ChEBI" id="CHEBI:29105"/>
    </ligand>
</feature>
<protein>
    <submittedName>
        <fullName evidence="9">Progestin and adipoQ receptor family member 4</fullName>
    </submittedName>
</protein>
<keyword evidence="8" id="KW-1185">Reference proteome</keyword>
<dbReference type="GO" id="GO:0016020">
    <property type="term" value="C:membrane"/>
    <property type="evidence" value="ECO:0007669"/>
    <property type="project" value="UniProtKB-SubCell"/>
</dbReference>
<evidence type="ECO:0000313" key="9">
    <source>
        <dbReference type="RefSeq" id="XP_015588418.1"/>
    </source>
</evidence>
<comment type="similarity">
    <text evidence="2">Belongs to the ADIPOR family.</text>
</comment>
<dbReference type="RefSeq" id="XP_015588418.1">
    <property type="nucleotide sequence ID" value="XM_015732932.2"/>
</dbReference>
<proteinExistence type="inferred from homology"/>
<dbReference type="GeneID" id="107264553"/>
<feature type="binding site" evidence="6">
    <location>
        <position position="157"/>
    </location>
    <ligand>
        <name>Zn(2+)</name>
        <dbReference type="ChEBI" id="CHEBI:29105"/>
    </ligand>
</feature>
<keyword evidence="9" id="KW-0675">Receptor</keyword>
<evidence type="ECO:0000256" key="5">
    <source>
        <dbReference type="ARBA" id="ARBA00023136"/>
    </source>
</evidence>
<keyword evidence="6" id="KW-0479">Metal-binding</keyword>
<evidence type="ECO:0000256" key="4">
    <source>
        <dbReference type="ARBA" id="ARBA00022989"/>
    </source>
</evidence>
<reference evidence="9" key="1">
    <citation type="submission" date="2025-08" db="UniProtKB">
        <authorList>
            <consortium name="RefSeq"/>
        </authorList>
    </citation>
    <scope>IDENTIFICATION</scope>
</reference>
<feature type="transmembrane region" description="Helical" evidence="7">
    <location>
        <begin position="57"/>
        <end position="75"/>
    </location>
</feature>
<accession>A0AAJ7BLP5</accession>
<dbReference type="Pfam" id="PF03006">
    <property type="entry name" value="HlyIII"/>
    <property type="match status" value="1"/>
</dbReference>
<keyword evidence="3 7" id="KW-0812">Transmembrane</keyword>
<name>A0AAJ7BLP5_CEPCN</name>
<keyword evidence="6" id="KW-0862">Zinc</keyword>
<evidence type="ECO:0000256" key="3">
    <source>
        <dbReference type="ARBA" id="ARBA00022692"/>
    </source>
</evidence>
<keyword evidence="5 7" id="KW-0472">Membrane</keyword>
<dbReference type="PANTHER" id="PTHR20855">
    <property type="entry name" value="ADIPOR/PROGESTIN RECEPTOR-RELATED"/>
    <property type="match status" value="1"/>
</dbReference>
<gene>
    <name evidence="9" type="primary">LOC107264553</name>
</gene>
<organism evidence="8 9">
    <name type="scientific">Cephus cinctus</name>
    <name type="common">Wheat stem sawfly</name>
    <dbReference type="NCBI Taxonomy" id="211228"/>
    <lineage>
        <taxon>Eukaryota</taxon>
        <taxon>Metazoa</taxon>
        <taxon>Ecdysozoa</taxon>
        <taxon>Arthropoda</taxon>
        <taxon>Hexapoda</taxon>
        <taxon>Insecta</taxon>
        <taxon>Pterygota</taxon>
        <taxon>Neoptera</taxon>
        <taxon>Endopterygota</taxon>
        <taxon>Hymenoptera</taxon>
        <taxon>Cephoidea</taxon>
        <taxon>Cephidae</taxon>
        <taxon>Cephus</taxon>
    </lineage>
</organism>
<dbReference type="AlphaFoldDB" id="A0AAJ7BLP5"/>
<evidence type="ECO:0000256" key="7">
    <source>
        <dbReference type="SAM" id="Phobius"/>
    </source>
</evidence>
<evidence type="ECO:0000313" key="8">
    <source>
        <dbReference type="Proteomes" id="UP000694920"/>
    </source>
</evidence>
<evidence type="ECO:0000256" key="2">
    <source>
        <dbReference type="ARBA" id="ARBA00007018"/>
    </source>
</evidence>
<evidence type="ECO:0000256" key="6">
    <source>
        <dbReference type="PIRSR" id="PIRSR604254-1"/>
    </source>
</evidence>
<dbReference type="GO" id="GO:0046872">
    <property type="term" value="F:metal ion binding"/>
    <property type="evidence" value="ECO:0007669"/>
    <property type="project" value="UniProtKB-KW"/>
</dbReference>
<dbReference type="InterPro" id="IPR004254">
    <property type="entry name" value="AdipoR/HlyIII-related"/>
</dbReference>
<dbReference type="GO" id="GO:0038023">
    <property type="term" value="F:signaling receptor activity"/>
    <property type="evidence" value="ECO:0007669"/>
    <property type="project" value="TreeGrafter"/>
</dbReference>
<evidence type="ECO:0000256" key="1">
    <source>
        <dbReference type="ARBA" id="ARBA00004141"/>
    </source>
</evidence>
<sequence length="198" mass="22334">MPRHLQFNPHIRSGYRPLMTIRGCLGSLFYLHNETINILTHGAMPMIAAFVHCLPDALWFGCLLSYCFLSFWGLYKAMRARSPWERRLCFSPPFTMRLLVLTLRCLDIGGGSPNAFPHILLQDLVAVIGGTIGALRIPEKWIPGRVDMALNSHNIMHVMVVLAVCSMHAATLQDLEWMTSKTACVLTTSRFSPIHQEL</sequence>
<dbReference type="KEGG" id="ccin:107264553"/>
<comment type="subcellular location">
    <subcellularLocation>
        <location evidence="1">Membrane</location>
        <topology evidence="1">Multi-pass membrane protein</topology>
    </subcellularLocation>
</comment>
<dbReference type="Proteomes" id="UP000694920">
    <property type="component" value="Unplaced"/>
</dbReference>
<dbReference type="PANTHER" id="PTHR20855:SF138">
    <property type="entry name" value="PROGESTIN AND ADIPOQ RECEPTOR FAMILY MEMBER 4"/>
    <property type="match status" value="1"/>
</dbReference>
<feature type="transmembrane region" description="Helical" evidence="7">
    <location>
        <begin position="155"/>
        <end position="172"/>
    </location>
</feature>
<keyword evidence="4 7" id="KW-1133">Transmembrane helix</keyword>